<gene>
    <name evidence="2" type="ORF">FYJ51_12985</name>
</gene>
<dbReference type="RefSeq" id="WP_154505986.1">
    <property type="nucleotide sequence ID" value="NZ_VUMN01000053.1"/>
</dbReference>
<name>A0A7X2THH3_9FIRM</name>
<dbReference type="EMBL" id="VUMN01000053">
    <property type="protein sequence ID" value="MSS59808.1"/>
    <property type="molecule type" value="Genomic_DNA"/>
</dbReference>
<accession>A0A7X2THH3</accession>
<comment type="caution">
    <text evidence="2">The sequence shown here is derived from an EMBL/GenBank/DDBJ whole genome shotgun (WGS) entry which is preliminary data.</text>
</comment>
<dbReference type="InterPro" id="IPR010095">
    <property type="entry name" value="Cas12f1-like_TNB"/>
</dbReference>
<evidence type="ECO:0000313" key="3">
    <source>
        <dbReference type="Proteomes" id="UP000461880"/>
    </source>
</evidence>
<proteinExistence type="predicted"/>
<sequence>MQVVTSYGIHIRDHYDALKRTAEIFSDAVTYLTGVAFRNWENLSLTDSSYTRLRMMECLIHSGNGNVSSDSFDKKFHKFPSYYRRSAIMQAIGIVSAYQAALKTWEESGRKGAEPKMDSGVHHMPALYRGNTYKPVTDPDTGEVLPYVAKIKVFRNSDWVWETVRLSKTDADYLEKRGRNGEISAPVLEKKHGCWKLRFAVTETVKLSDKPVREQKICAVDLGVNTDAVCSVMNSMGTVLARRFITCGREKDSVKNALHRVSVFQSVQGSHDSGRLWNLAKRRNTNLAHQTARQIVNFAVENECDVIVMEHLDPKGRKHGSKKQKLAMWKHADIQNTAETLAHHYGIRISHVNAWGTSRLAYDGSGRVKRGREVSEDTPYDVCRFKNGKICNCDLSASYNIGARYLIRGLFMESPDLMAEVPEVGSGTTRTLSDLWKISRVLYPLSPAA</sequence>
<reference evidence="2 3" key="1">
    <citation type="submission" date="2019-08" db="EMBL/GenBank/DDBJ databases">
        <title>In-depth cultivation of the pig gut microbiome towards novel bacterial diversity and tailored functional studies.</title>
        <authorList>
            <person name="Wylensek D."/>
            <person name="Hitch T.C.A."/>
            <person name="Clavel T."/>
        </authorList>
    </citation>
    <scope>NUCLEOTIDE SEQUENCE [LARGE SCALE GENOMIC DNA]</scope>
    <source>
        <strain evidence="2 3">Oil+RF-744-GAM-WT-6</strain>
    </source>
</reference>
<dbReference type="Proteomes" id="UP000461880">
    <property type="component" value="Unassembled WGS sequence"/>
</dbReference>
<evidence type="ECO:0000313" key="2">
    <source>
        <dbReference type="EMBL" id="MSS59808.1"/>
    </source>
</evidence>
<protein>
    <submittedName>
        <fullName evidence="2">IS200/IS605 family element transposase accessory protein TnpB</fullName>
    </submittedName>
</protein>
<organism evidence="2 3">
    <name type="scientific">Stecheria intestinalis</name>
    <dbReference type="NCBI Taxonomy" id="2606630"/>
    <lineage>
        <taxon>Bacteria</taxon>
        <taxon>Bacillati</taxon>
        <taxon>Bacillota</taxon>
        <taxon>Erysipelotrichia</taxon>
        <taxon>Erysipelotrichales</taxon>
        <taxon>Erysipelotrichaceae</taxon>
        <taxon>Stecheria</taxon>
    </lineage>
</organism>
<dbReference type="GO" id="GO:0003677">
    <property type="term" value="F:DNA binding"/>
    <property type="evidence" value="ECO:0007669"/>
    <property type="project" value="UniProtKB-KW"/>
</dbReference>
<evidence type="ECO:0000256" key="1">
    <source>
        <dbReference type="ARBA" id="ARBA00023125"/>
    </source>
</evidence>
<dbReference type="AlphaFoldDB" id="A0A7X2THH3"/>
<keyword evidence="1" id="KW-0238">DNA-binding</keyword>
<keyword evidence="3" id="KW-1185">Reference proteome</keyword>
<dbReference type="NCBIfam" id="TIGR01766">
    <property type="entry name" value="IS200/IS605 family accessory protein TnpB-like domain"/>
    <property type="match status" value="1"/>
</dbReference>